<proteinExistence type="predicted"/>
<evidence type="ECO:0000313" key="1">
    <source>
        <dbReference type="EMBL" id="KAK7329298.1"/>
    </source>
</evidence>
<gene>
    <name evidence="1" type="ORF">VNO77_23453</name>
</gene>
<organism evidence="1 2">
    <name type="scientific">Canavalia gladiata</name>
    <name type="common">Sword bean</name>
    <name type="synonym">Dolichos gladiatus</name>
    <dbReference type="NCBI Taxonomy" id="3824"/>
    <lineage>
        <taxon>Eukaryota</taxon>
        <taxon>Viridiplantae</taxon>
        <taxon>Streptophyta</taxon>
        <taxon>Embryophyta</taxon>
        <taxon>Tracheophyta</taxon>
        <taxon>Spermatophyta</taxon>
        <taxon>Magnoliopsida</taxon>
        <taxon>eudicotyledons</taxon>
        <taxon>Gunneridae</taxon>
        <taxon>Pentapetalae</taxon>
        <taxon>rosids</taxon>
        <taxon>fabids</taxon>
        <taxon>Fabales</taxon>
        <taxon>Fabaceae</taxon>
        <taxon>Papilionoideae</taxon>
        <taxon>50 kb inversion clade</taxon>
        <taxon>NPAAA clade</taxon>
        <taxon>indigoferoid/millettioid clade</taxon>
        <taxon>Phaseoleae</taxon>
        <taxon>Canavalia</taxon>
    </lineage>
</organism>
<reference evidence="1 2" key="1">
    <citation type="submission" date="2024-01" db="EMBL/GenBank/DDBJ databases">
        <title>The genomes of 5 underutilized Papilionoideae crops provide insights into root nodulation and disease resistanc.</title>
        <authorList>
            <person name="Jiang F."/>
        </authorList>
    </citation>
    <scope>NUCLEOTIDE SEQUENCE [LARGE SCALE GENOMIC DNA]</scope>
    <source>
        <strain evidence="1">LVBAO_FW01</strain>
        <tissue evidence="1">Leaves</tissue>
    </source>
</reference>
<protein>
    <submittedName>
        <fullName evidence="1">Uncharacterized protein</fullName>
    </submittedName>
</protein>
<comment type="caution">
    <text evidence="1">The sequence shown here is derived from an EMBL/GenBank/DDBJ whole genome shotgun (WGS) entry which is preliminary data.</text>
</comment>
<name>A0AAN9QFD2_CANGL</name>
<dbReference type="EMBL" id="JAYMYQ010000005">
    <property type="protein sequence ID" value="KAK7329298.1"/>
    <property type="molecule type" value="Genomic_DNA"/>
</dbReference>
<sequence>MYSKIALGTCCTTLFLEHCREWKGGHHRFESGHNWFPQAISLARAISLSHVLHVGWMQPNLVFSIGCEVVAVKAEPRASPCRIGARSN</sequence>
<evidence type="ECO:0000313" key="2">
    <source>
        <dbReference type="Proteomes" id="UP001367508"/>
    </source>
</evidence>
<accession>A0AAN9QFD2</accession>
<keyword evidence="2" id="KW-1185">Reference proteome</keyword>
<dbReference type="AlphaFoldDB" id="A0AAN9QFD2"/>
<dbReference type="Proteomes" id="UP001367508">
    <property type="component" value="Unassembled WGS sequence"/>
</dbReference>